<proteinExistence type="predicted"/>
<keyword evidence="1" id="KW-0802">TPR repeat</keyword>
<protein>
    <submittedName>
        <fullName evidence="3">Tetratricopeptide (TPR) repeat protein</fullName>
    </submittedName>
</protein>
<dbReference type="InterPro" id="IPR011990">
    <property type="entry name" value="TPR-like_helical_dom_sf"/>
</dbReference>
<dbReference type="AlphaFoldDB" id="A0A7W9ST94"/>
<dbReference type="Gene3D" id="1.25.40.10">
    <property type="entry name" value="Tetratricopeptide repeat domain"/>
    <property type="match status" value="1"/>
</dbReference>
<feature type="compositionally biased region" description="Low complexity" evidence="2">
    <location>
        <begin position="314"/>
        <end position="324"/>
    </location>
</feature>
<evidence type="ECO:0000313" key="4">
    <source>
        <dbReference type="Proteomes" id="UP000520814"/>
    </source>
</evidence>
<name>A0A7W9ST94_ARMRO</name>
<reference evidence="3 4" key="1">
    <citation type="submission" date="2020-08" db="EMBL/GenBank/DDBJ databases">
        <title>Genomic Encyclopedia of Type Strains, Phase IV (KMG-IV): sequencing the most valuable type-strain genomes for metagenomic binning, comparative biology and taxonomic classification.</title>
        <authorList>
            <person name="Goeker M."/>
        </authorList>
    </citation>
    <scope>NUCLEOTIDE SEQUENCE [LARGE SCALE GENOMIC DNA]</scope>
    <source>
        <strain evidence="3 4">DSM 23562</strain>
    </source>
</reference>
<feature type="repeat" description="TPR" evidence="1">
    <location>
        <begin position="280"/>
        <end position="313"/>
    </location>
</feature>
<dbReference type="PROSITE" id="PS51257">
    <property type="entry name" value="PROKAR_LIPOPROTEIN"/>
    <property type="match status" value="1"/>
</dbReference>
<organism evidence="3 4">
    <name type="scientific">Armatimonas rosea</name>
    <dbReference type="NCBI Taxonomy" id="685828"/>
    <lineage>
        <taxon>Bacteria</taxon>
        <taxon>Bacillati</taxon>
        <taxon>Armatimonadota</taxon>
        <taxon>Armatimonadia</taxon>
        <taxon>Armatimonadales</taxon>
        <taxon>Armatimonadaceae</taxon>
        <taxon>Armatimonas</taxon>
    </lineage>
</organism>
<dbReference type="SUPFAM" id="SSF48452">
    <property type="entry name" value="TPR-like"/>
    <property type="match status" value="1"/>
</dbReference>
<dbReference type="Proteomes" id="UP000520814">
    <property type="component" value="Unassembled WGS sequence"/>
</dbReference>
<comment type="caution">
    <text evidence="3">The sequence shown here is derived from an EMBL/GenBank/DDBJ whole genome shotgun (WGS) entry which is preliminary data.</text>
</comment>
<dbReference type="InterPro" id="IPR019734">
    <property type="entry name" value="TPR_rpt"/>
</dbReference>
<accession>A0A7W9ST94</accession>
<gene>
    <name evidence="3" type="ORF">HNQ39_003703</name>
</gene>
<dbReference type="RefSeq" id="WP_184199804.1">
    <property type="nucleotide sequence ID" value="NZ_JACHGW010000003.1"/>
</dbReference>
<sequence>MRRSAVWVLATGLVVWLVGCDSVPLTASLWTDDERREQARAYWNEGLAELSVSEGSSERADQLLVQAAHLEGPAGEGVLTISRRLLDVAPVYATKVATWLKEAVLQPPLSENPVAFGVLARAYDLLGDTRSQEESLEHAQELVARAVDLLDKAAPTDERGRLERVRRLTLAGEYCDGFLKDGTKAVRLLRGAVRLGPADIDLLELQDAQALSALGSALARNKELAQDRGEATRLTRIAAQHDSENPELLEAYGTALFLQGDLAGARRVLGEVVALAPDRAEARCMLGRVLSRLKLYRLAAVELDRALALQPQNPTARTARAALPNPLPAPEADPEEAS</sequence>
<dbReference type="EMBL" id="JACHGW010000003">
    <property type="protein sequence ID" value="MBB6051893.1"/>
    <property type="molecule type" value="Genomic_DNA"/>
</dbReference>
<evidence type="ECO:0000256" key="2">
    <source>
        <dbReference type="SAM" id="MobiDB-lite"/>
    </source>
</evidence>
<keyword evidence="4" id="KW-1185">Reference proteome</keyword>
<evidence type="ECO:0000313" key="3">
    <source>
        <dbReference type="EMBL" id="MBB6051893.1"/>
    </source>
</evidence>
<dbReference type="Pfam" id="PF14559">
    <property type="entry name" value="TPR_19"/>
    <property type="match status" value="1"/>
</dbReference>
<feature type="region of interest" description="Disordered" evidence="2">
    <location>
        <begin position="314"/>
        <end position="338"/>
    </location>
</feature>
<evidence type="ECO:0000256" key="1">
    <source>
        <dbReference type="PROSITE-ProRule" id="PRU00339"/>
    </source>
</evidence>
<dbReference type="PROSITE" id="PS50005">
    <property type="entry name" value="TPR"/>
    <property type="match status" value="1"/>
</dbReference>